<dbReference type="SUPFAM" id="SSF57184">
    <property type="entry name" value="Growth factor receptor domain"/>
    <property type="match status" value="1"/>
</dbReference>
<keyword evidence="2" id="KW-0675">Receptor</keyword>
<comment type="caution">
    <text evidence="2">The sequence shown here is derived from an EMBL/GenBank/DDBJ whole genome shotgun (WGS) entry which is preliminary data.</text>
</comment>
<evidence type="ECO:0000313" key="2">
    <source>
        <dbReference type="EMBL" id="CAI9961851.1"/>
    </source>
</evidence>
<dbReference type="EMBL" id="CAXDID020000476">
    <property type="protein sequence ID" value="CAL6095496.1"/>
    <property type="molecule type" value="Genomic_DNA"/>
</dbReference>
<dbReference type="EMBL" id="CATOUU010000945">
    <property type="protein sequence ID" value="CAI9961851.1"/>
    <property type="molecule type" value="Genomic_DNA"/>
</dbReference>
<dbReference type="AlphaFoldDB" id="A0AA86QUR6"/>
<feature type="transmembrane region" description="Helical" evidence="1">
    <location>
        <begin position="210"/>
        <end position="231"/>
    </location>
</feature>
<dbReference type="InterPro" id="IPR009030">
    <property type="entry name" value="Growth_fac_rcpt_cys_sf"/>
</dbReference>
<keyword evidence="1" id="KW-0812">Transmembrane</keyword>
<name>A0AA86QUR6_9EUKA</name>
<keyword evidence="1" id="KW-0472">Membrane</keyword>
<protein>
    <submittedName>
        <fullName evidence="2">Growth factor receptor cysteine-rich domain superfamily</fullName>
    </submittedName>
    <submittedName>
        <fullName evidence="3">Growth_factor receptor cysteine-rich domain superfamily</fullName>
    </submittedName>
</protein>
<keyword evidence="4" id="KW-1185">Reference proteome</keyword>
<evidence type="ECO:0000313" key="3">
    <source>
        <dbReference type="EMBL" id="CAL6095496.1"/>
    </source>
</evidence>
<reference evidence="2" key="1">
    <citation type="submission" date="2023-06" db="EMBL/GenBank/DDBJ databases">
        <authorList>
            <person name="Kurt Z."/>
        </authorList>
    </citation>
    <scope>NUCLEOTIDE SEQUENCE</scope>
</reference>
<accession>A0AA86QUR6</accession>
<organism evidence="2">
    <name type="scientific">Hexamita inflata</name>
    <dbReference type="NCBI Taxonomy" id="28002"/>
    <lineage>
        <taxon>Eukaryota</taxon>
        <taxon>Metamonada</taxon>
        <taxon>Diplomonadida</taxon>
        <taxon>Hexamitidae</taxon>
        <taxon>Hexamitinae</taxon>
        <taxon>Hexamita</taxon>
    </lineage>
</organism>
<dbReference type="Proteomes" id="UP001642409">
    <property type="component" value="Unassembled WGS sequence"/>
</dbReference>
<evidence type="ECO:0000313" key="4">
    <source>
        <dbReference type="Proteomes" id="UP001642409"/>
    </source>
</evidence>
<evidence type="ECO:0000256" key="1">
    <source>
        <dbReference type="SAM" id="Phobius"/>
    </source>
</evidence>
<proteinExistence type="predicted"/>
<gene>
    <name evidence="2" type="ORF">HINF_LOCUS49496</name>
    <name evidence="3" type="ORF">HINF_LOCUS67976</name>
</gene>
<keyword evidence="1" id="KW-1133">Transmembrane helix</keyword>
<reference evidence="3 4" key="2">
    <citation type="submission" date="2024-07" db="EMBL/GenBank/DDBJ databases">
        <authorList>
            <person name="Akdeniz Z."/>
        </authorList>
    </citation>
    <scope>NUCLEOTIDE SEQUENCE [LARGE SCALE GENOMIC DNA]</scope>
</reference>
<sequence length="259" mass="28245">MCQQASKIIVSGACKACSIGAKFSANICVCDELNGYSGKDAFNCQNCWIQSQIVVSECPVKCENCWSYFKIVESGVCKACMTGNVVQDNKCICGEIMGFVGVDPAKCQDCWGVSQVISNGTCKPCLSGAIYQTNDTCLCDVKRGFAGQNADKCVNCWNSYQVVNNFTCVDCQNFQPHSVFNAKSMICEYEAGYSLKHGQCRAKLSTGSVVVIWLSVILVVGIIVVTTIYMIRRKNGNKNVHIEQNGNVKNGNIIIHVNQ</sequence>